<dbReference type="PROSITE" id="PS50883">
    <property type="entry name" value="EAL"/>
    <property type="match status" value="1"/>
</dbReference>
<sequence>MSRPSILIIDDDEDICKELISALGSLGFACSCRAGLDPQLPINQINADIVLLDLSMPNKDGFQVIEALARAEQPPQLIVASGREDRIIRAAVRSAQVAGLDVLGSLSKPYSIASLVALVERHHVKLARVIDRHEDLLHALAEDDGLERNLRTAFQSKRRLSSGVITGYEALLRLSVQGQAINPELIFTPSADLSLQMRITHAVVNHAARFASMLTEQGTPVPVAVNCTPAILCSPDFLGMITDALERWQLPPSMLMVEITEHETVHSFEAMTAAASRLALRHIGIAIDDYGRGTTSLERLFDLPVSEVKIDKEIFWRCIDGSAPLSLLKEVTSYCRDRGIVSTIEGVETRSHLKHALAVGADYGQGFLWDCPTVFD</sequence>
<dbReference type="InterPro" id="IPR001633">
    <property type="entry name" value="EAL_dom"/>
</dbReference>
<comment type="caution">
    <text evidence="4">The sequence shown here is derived from an EMBL/GenBank/DDBJ whole genome shotgun (WGS) entry which is preliminary data.</text>
</comment>
<feature type="domain" description="EAL" evidence="3">
    <location>
        <begin position="129"/>
        <end position="376"/>
    </location>
</feature>
<keyword evidence="1" id="KW-0597">Phosphoprotein</keyword>
<organism evidence="4 5">
    <name type="scientific">Blastomonas aquatica</name>
    <dbReference type="NCBI Taxonomy" id="1510276"/>
    <lineage>
        <taxon>Bacteria</taxon>
        <taxon>Pseudomonadati</taxon>
        <taxon>Pseudomonadota</taxon>
        <taxon>Alphaproteobacteria</taxon>
        <taxon>Sphingomonadales</taxon>
        <taxon>Sphingomonadaceae</taxon>
        <taxon>Blastomonas</taxon>
    </lineage>
</organism>
<keyword evidence="5" id="KW-1185">Reference proteome</keyword>
<dbReference type="InterPro" id="IPR050706">
    <property type="entry name" value="Cyclic-di-GMP_PDE-like"/>
</dbReference>
<gene>
    <name evidence="4" type="ORF">GCM10010833_32250</name>
</gene>
<feature type="domain" description="Response regulatory" evidence="2">
    <location>
        <begin position="5"/>
        <end position="123"/>
    </location>
</feature>
<protein>
    <submittedName>
        <fullName evidence="4">Transcriptional regulator</fullName>
    </submittedName>
</protein>
<evidence type="ECO:0000313" key="5">
    <source>
        <dbReference type="Proteomes" id="UP000614261"/>
    </source>
</evidence>
<dbReference type="SMART" id="SM00448">
    <property type="entry name" value="REC"/>
    <property type="match status" value="1"/>
</dbReference>
<dbReference type="Gene3D" id="3.20.20.450">
    <property type="entry name" value="EAL domain"/>
    <property type="match status" value="1"/>
</dbReference>
<dbReference type="PANTHER" id="PTHR33121:SF70">
    <property type="entry name" value="SIGNALING PROTEIN YKOW"/>
    <property type="match status" value="1"/>
</dbReference>
<dbReference type="InterPro" id="IPR001789">
    <property type="entry name" value="Sig_transdc_resp-reg_receiver"/>
</dbReference>
<dbReference type="PROSITE" id="PS51257">
    <property type="entry name" value="PROKAR_LIPOPROTEIN"/>
    <property type="match status" value="1"/>
</dbReference>
<evidence type="ECO:0000259" key="3">
    <source>
        <dbReference type="PROSITE" id="PS50883"/>
    </source>
</evidence>
<evidence type="ECO:0000256" key="1">
    <source>
        <dbReference type="PROSITE-ProRule" id="PRU00169"/>
    </source>
</evidence>
<evidence type="ECO:0000313" key="4">
    <source>
        <dbReference type="EMBL" id="GGB74574.1"/>
    </source>
</evidence>
<feature type="modified residue" description="4-aspartylphosphate" evidence="1">
    <location>
        <position position="53"/>
    </location>
</feature>
<dbReference type="Proteomes" id="UP000614261">
    <property type="component" value="Unassembled WGS sequence"/>
</dbReference>
<accession>A0ABQ1JTI2</accession>
<dbReference type="Pfam" id="PF00563">
    <property type="entry name" value="EAL"/>
    <property type="match status" value="1"/>
</dbReference>
<dbReference type="InterPro" id="IPR035919">
    <property type="entry name" value="EAL_sf"/>
</dbReference>
<proteinExistence type="predicted"/>
<dbReference type="PROSITE" id="PS50110">
    <property type="entry name" value="RESPONSE_REGULATORY"/>
    <property type="match status" value="1"/>
</dbReference>
<dbReference type="SUPFAM" id="SSF141868">
    <property type="entry name" value="EAL domain-like"/>
    <property type="match status" value="1"/>
</dbReference>
<dbReference type="CDD" id="cd01948">
    <property type="entry name" value="EAL"/>
    <property type="match status" value="1"/>
</dbReference>
<dbReference type="SUPFAM" id="SSF52172">
    <property type="entry name" value="CheY-like"/>
    <property type="match status" value="1"/>
</dbReference>
<dbReference type="EMBL" id="BMGD01000006">
    <property type="protein sequence ID" value="GGB74574.1"/>
    <property type="molecule type" value="Genomic_DNA"/>
</dbReference>
<evidence type="ECO:0000259" key="2">
    <source>
        <dbReference type="PROSITE" id="PS50110"/>
    </source>
</evidence>
<dbReference type="Gene3D" id="3.40.50.2300">
    <property type="match status" value="1"/>
</dbReference>
<dbReference type="Pfam" id="PF00072">
    <property type="entry name" value="Response_reg"/>
    <property type="match status" value="1"/>
</dbReference>
<name>A0ABQ1JTI2_9SPHN</name>
<dbReference type="PANTHER" id="PTHR33121">
    <property type="entry name" value="CYCLIC DI-GMP PHOSPHODIESTERASE PDEF"/>
    <property type="match status" value="1"/>
</dbReference>
<dbReference type="InterPro" id="IPR011006">
    <property type="entry name" value="CheY-like_superfamily"/>
</dbReference>
<reference evidence="5" key="1">
    <citation type="journal article" date="2019" name="Int. J. Syst. Evol. Microbiol.">
        <title>The Global Catalogue of Microorganisms (GCM) 10K type strain sequencing project: providing services to taxonomists for standard genome sequencing and annotation.</title>
        <authorList>
            <consortium name="The Broad Institute Genomics Platform"/>
            <consortium name="The Broad Institute Genome Sequencing Center for Infectious Disease"/>
            <person name="Wu L."/>
            <person name="Ma J."/>
        </authorList>
    </citation>
    <scope>NUCLEOTIDE SEQUENCE [LARGE SCALE GENOMIC DNA]</scope>
    <source>
        <strain evidence="5">CGMCC 1.12851</strain>
    </source>
</reference>
<dbReference type="SMART" id="SM00052">
    <property type="entry name" value="EAL"/>
    <property type="match status" value="1"/>
</dbReference>